<proteinExistence type="predicted"/>
<name>A0A6B0V369_IXORI</name>
<dbReference type="AlphaFoldDB" id="A0A6B0V369"/>
<protein>
    <submittedName>
        <fullName evidence="1">Uncharacterized protein</fullName>
    </submittedName>
</protein>
<organism evidence="1">
    <name type="scientific">Ixodes ricinus</name>
    <name type="common">Common tick</name>
    <name type="synonym">Acarus ricinus</name>
    <dbReference type="NCBI Taxonomy" id="34613"/>
    <lineage>
        <taxon>Eukaryota</taxon>
        <taxon>Metazoa</taxon>
        <taxon>Ecdysozoa</taxon>
        <taxon>Arthropoda</taxon>
        <taxon>Chelicerata</taxon>
        <taxon>Arachnida</taxon>
        <taxon>Acari</taxon>
        <taxon>Parasitiformes</taxon>
        <taxon>Ixodida</taxon>
        <taxon>Ixodoidea</taxon>
        <taxon>Ixodidae</taxon>
        <taxon>Ixodinae</taxon>
        <taxon>Ixodes</taxon>
    </lineage>
</organism>
<evidence type="ECO:0000313" key="1">
    <source>
        <dbReference type="EMBL" id="MXU96537.1"/>
    </source>
</evidence>
<accession>A0A6B0V369</accession>
<reference evidence="1" key="1">
    <citation type="submission" date="2019-12" db="EMBL/GenBank/DDBJ databases">
        <title>An insight into the sialome of adult female Ixodes ricinus ticks feeding for 6 days.</title>
        <authorList>
            <person name="Perner J."/>
            <person name="Ribeiro J.M.C."/>
        </authorList>
    </citation>
    <scope>NUCLEOTIDE SEQUENCE</scope>
    <source>
        <strain evidence="1">Semi-engorged</strain>
        <tissue evidence="1">Salivary glands</tissue>
    </source>
</reference>
<sequence>MCRLLSFCCCCSYICRRAKCTLATNYAFGSGGKVSKLAGSRLSISRVDENARARCTIGLRGRLLGAGRGSACVGAGLGRLPLEFTRRRRLVQLLEVWEKGHEETSRHAGIPRFLIEAMSRCRLLLTTASWASMVSFTKSGCSSSSRLSPETETFSSSVRPLEPLRLLERRLRLRGFAGASRCQESSATSATKKKLVEMPMRAEQSGQLYSRYLRPVKSA</sequence>
<dbReference type="EMBL" id="GIFC01014454">
    <property type="protein sequence ID" value="MXU96537.1"/>
    <property type="molecule type" value="Transcribed_RNA"/>
</dbReference>